<evidence type="ECO:0000256" key="6">
    <source>
        <dbReference type="ARBA" id="ARBA00022729"/>
    </source>
</evidence>
<keyword evidence="5" id="KW-0472">Membrane</keyword>
<feature type="domain" description="CFEM" evidence="11">
    <location>
        <begin position="1"/>
        <end position="116"/>
    </location>
</feature>
<dbReference type="Pfam" id="PF05730">
    <property type="entry name" value="CFEM"/>
    <property type="match status" value="1"/>
</dbReference>
<evidence type="ECO:0000313" key="13">
    <source>
        <dbReference type="Proteomes" id="UP001281003"/>
    </source>
</evidence>
<organism evidence="12 13">
    <name type="scientific">Sordaria brevicollis</name>
    <dbReference type="NCBI Taxonomy" id="83679"/>
    <lineage>
        <taxon>Eukaryota</taxon>
        <taxon>Fungi</taxon>
        <taxon>Dikarya</taxon>
        <taxon>Ascomycota</taxon>
        <taxon>Pezizomycotina</taxon>
        <taxon>Sordariomycetes</taxon>
        <taxon>Sordariomycetidae</taxon>
        <taxon>Sordariales</taxon>
        <taxon>Sordariaceae</taxon>
        <taxon>Sordaria</taxon>
    </lineage>
</organism>
<dbReference type="GO" id="GO:0098552">
    <property type="term" value="C:side of membrane"/>
    <property type="evidence" value="ECO:0007669"/>
    <property type="project" value="UniProtKB-KW"/>
</dbReference>
<dbReference type="Proteomes" id="UP001281003">
    <property type="component" value="Unassembled WGS sequence"/>
</dbReference>
<dbReference type="PROSITE" id="PS52012">
    <property type="entry name" value="CFEM"/>
    <property type="match status" value="1"/>
</dbReference>
<keyword evidence="9" id="KW-0408">Iron</keyword>
<sequence length="176" mass="17274">MKFSAILSVAAAAGFAAAKTLEDYVPQCSLQCLKDAQKSATDCKEGDLPCFCILDNYHNIYDAGVSCVLLKCGNDVAVGQVLPAIVSMCEAELPGGASGALPSTVSTTDIARPTDDKAAATTGTTVATVTASTTAGDGKAVATSSSAAPTATEDSSAGALAAGVGAAIPLVLAALL</sequence>
<evidence type="ECO:0000256" key="10">
    <source>
        <dbReference type="SAM" id="SignalP"/>
    </source>
</evidence>
<dbReference type="AlphaFoldDB" id="A0AAE0PIZ0"/>
<dbReference type="InterPro" id="IPR008427">
    <property type="entry name" value="Extracellular_membr_CFEM_dom"/>
</dbReference>
<feature type="signal peptide" evidence="10">
    <location>
        <begin position="1"/>
        <end position="18"/>
    </location>
</feature>
<keyword evidence="9" id="KW-0479">Metal-binding</keyword>
<proteinExistence type="inferred from homology"/>
<keyword evidence="9" id="KW-0349">Heme</keyword>
<keyword evidence="13" id="KW-1185">Reference proteome</keyword>
<keyword evidence="5" id="KW-0325">Glycoprotein</keyword>
<comment type="caution">
    <text evidence="12">The sequence shown here is derived from an EMBL/GenBank/DDBJ whole genome shotgun (WGS) entry which is preliminary data.</text>
</comment>
<keyword evidence="4" id="KW-0964">Secreted</keyword>
<evidence type="ECO:0000256" key="7">
    <source>
        <dbReference type="ARBA" id="ARBA00023157"/>
    </source>
</evidence>
<protein>
    <recommendedName>
        <fullName evidence="11">CFEM domain-containing protein</fullName>
    </recommendedName>
</protein>
<evidence type="ECO:0000256" key="1">
    <source>
        <dbReference type="ARBA" id="ARBA00004589"/>
    </source>
</evidence>
<keyword evidence="7 9" id="KW-1015">Disulfide bond</keyword>
<evidence type="ECO:0000256" key="9">
    <source>
        <dbReference type="PROSITE-ProRule" id="PRU01356"/>
    </source>
</evidence>
<comment type="caution">
    <text evidence="9">Lacks conserved residue(s) required for the propagation of feature annotation.</text>
</comment>
<evidence type="ECO:0000256" key="3">
    <source>
        <dbReference type="ARBA" id="ARBA00010031"/>
    </source>
</evidence>
<keyword evidence="8" id="KW-0449">Lipoprotein</keyword>
<reference evidence="12" key="2">
    <citation type="submission" date="2023-07" db="EMBL/GenBank/DDBJ databases">
        <authorList>
            <consortium name="Lawrence Berkeley National Laboratory"/>
            <person name="Haridas S."/>
            <person name="Hensen N."/>
            <person name="Bonometti L."/>
            <person name="Westerberg I."/>
            <person name="Brannstrom I.O."/>
            <person name="Guillou S."/>
            <person name="Cros-Aarteil S."/>
            <person name="Calhoun S."/>
            <person name="Kuo A."/>
            <person name="Mondo S."/>
            <person name="Pangilinan J."/>
            <person name="Riley R."/>
            <person name="LaButti K."/>
            <person name="Andreopoulos B."/>
            <person name="Lipzen A."/>
            <person name="Chen C."/>
            <person name="Yanf M."/>
            <person name="Daum C."/>
            <person name="Ng V."/>
            <person name="Clum A."/>
            <person name="Steindorff A."/>
            <person name="Ohm R."/>
            <person name="Martin F."/>
            <person name="Silar P."/>
            <person name="Natvig D."/>
            <person name="Lalanne C."/>
            <person name="Gautier V."/>
            <person name="Ament-velasquez S.L."/>
            <person name="Kruys A."/>
            <person name="Hutchinson M.I."/>
            <person name="Powell A.J."/>
            <person name="Barry K."/>
            <person name="Miller A.N."/>
            <person name="Grigoriev I.V."/>
            <person name="Debuchy R."/>
            <person name="Gladieux P."/>
            <person name="Thoren M.H."/>
            <person name="Johannesson H."/>
        </authorList>
    </citation>
    <scope>NUCLEOTIDE SEQUENCE</scope>
    <source>
        <strain evidence="12">FGSC 1904</strain>
    </source>
</reference>
<comment type="subcellular location">
    <subcellularLocation>
        <location evidence="1">Membrane</location>
        <topology evidence="1">Lipid-anchor</topology>
        <topology evidence="1">GPI-anchor</topology>
    </subcellularLocation>
    <subcellularLocation>
        <location evidence="2">Secreted</location>
    </subcellularLocation>
</comment>
<dbReference type="GO" id="GO:0005576">
    <property type="term" value="C:extracellular region"/>
    <property type="evidence" value="ECO:0007669"/>
    <property type="project" value="UniProtKB-SubCell"/>
</dbReference>
<comment type="similarity">
    <text evidence="3">Belongs to the RBT5 family.</text>
</comment>
<reference evidence="12" key="1">
    <citation type="journal article" date="2023" name="Mol. Phylogenet. Evol.">
        <title>Genome-scale phylogeny and comparative genomics of the fungal order Sordariales.</title>
        <authorList>
            <person name="Hensen N."/>
            <person name="Bonometti L."/>
            <person name="Westerberg I."/>
            <person name="Brannstrom I.O."/>
            <person name="Guillou S."/>
            <person name="Cros-Aarteil S."/>
            <person name="Calhoun S."/>
            <person name="Haridas S."/>
            <person name="Kuo A."/>
            <person name="Mondo S."/>
            <person name="Pangilinan J."/>
            <person name="Riley R."/>
            <person name="LaButti K."/>
            <person name="Andreopoulos B."/>
            <person name="Lipzen A."/>
            <person name="Chen C."/>
            <person name="Yan M."/>
            <person name="Daum C."/>
            <person name="Ng V."/>
            <person name="Clum A."/>
            <person name="Steindorff A."/>
            <person name="Ohm R.A."/>
            <person name="Martin F."/>
            <person name="Silar P."/>
            <person name="Natvig D.O."/>
            <person name="Lalanne C."/>
            <person name="Gautier V."/>
            <person name="Ament-Velasquez S.L."/>
            <person name="Kruys A."/>
            <person name="Hutchinson M.I."/>
            <person name="Powell A.J."/>
            <person name="Barry K."/>
            <person name="Miller A.N."/>
            <person name="Grigoriev I.V."/>
            <person name="Debuchy R."/>
            <person name="Gladieux P."/>
            <person name="Hiltunen Thoren M."/>
            <person name="Johannesson H."/>
        </authorList>
    </citation>
    <scope>NUCLEOTIDE SEQUENCE</scope>
    <source>
        <strain evidence="12">FGSC 1904</strain>
    </source>
</reference>
<evidence type="ECO:0000256" key="2">
    <source>
        <dbReference type="ARBA" id="ARBA00004613"/>
    </source>
</evidence>
<name>A0AAE0PIZ0_SORBR</name>
<evidence type="ECO:0000256" key="4">
    <source>
        <dbReference type="ARBA" id="ARBA00022525"/>
    </source>
</evidence>
<accession>A0AAE0PIZ0</accession>
<feature type="disulfide bond" evidence="9">
    <location>
        <begin position="43"/>
        <end position="50"/>
    </location>
</feature>
<feature type="binding site" description="axial binding residue" evidence="9">
    <location>
        <position position="47"/>
    </location>
    <ligand>
        <name>heme</name>
        <dbReference type="ChEBI" id="CHEBI:30413"/>
    </ligand>
    <ligandPart>
        <name>Fe</name>
        <dbReference type="ChEBI" id="CHEBI:18248"/>
    </ligandPart>
</feature>
<evidence type="ECO:0000259" key="11">
    <source>
        <dbReference type="PROSITE" id="PS52012"/>
    </source>
</evidence>
<dbReference type="GO" id="GO:0046872">
    <property type="term" value="F:metal ion binding"/>
    <property type="evidence" value="ECO:0007669"/>
    <property type="project" value="UniProtKB-UniRule"/>
</dbReference>
<gene>
    <name evidence="12" type="ORF">B0T20DRAFT_348409</name>
</gene>
<evidence type="ECO:0000256" key="5">
    <source>
        <dbReference type="ARBA" id="ARBA00022622"/>
    </source>
</evidence>
<keyword evidence="6 10" id="KW-0732">Signal</keyword>
<keyword evidence="5" id="KW-0336">GPI-anchor</keyword>
<evidence type="ECO:0000256" key="8">
    <source>
        <dbReference type="ARBA" id="ARBA00023288"/>
    </source>
</evidence>
<dbReference type="EMBL" id="JAUTDP010000003">
    <property type="protein sequence ID" value="KAK3400694.1"/>
    <property type="molecule type" value="Genomic_DNA"/>
</dbReference>
<evidence type="ECO:0000313" key="12">
    <source>
        <dbReference type="EMBL" id="KAK3400694.1"/>
    </source>
</evidence>
<feature type="chain" id="PRO_5042245371" description="CFEM domain-containing protein" evidence="10">
    <location>
        <begin position="19"/>
        <end position="176"/>
    </location>
</feature>